<dbReference type="EMBL" id="JACCBG010000001">
    <property type="protein sequence ID" value="NYD44000.1"/>
    <property type="molecule type" value="Genomic_DNA"/>
</dbReference>
<evidence type="ECO:0000313" key="4">
    <source>
        <dbReference type="Proteomes" id="UP000535511"/>
    </source>
</evidence>
<dbReference type="EMBL" id="JACCBG010000001">
    <property type="protein sequence ID" value="NYD43931.1"/>
    <property type="molecule type" value="Genomic_DNA"/>
</dbReference>
<accession>A0A7Y9E9Z3</accession>
<dbReference type="AlphaFoldDB" id="A0A7Y9E9Z3"/>
<gene>
    <name evidence="2" type="ORF">BJZ21_004014</name>
    <name evidence="3" type="ORF">BJZ21_004083</name>
</gene>
<evidence type="ECO:0000256" key="1">
    <source>
        <dbReference type="SAM" id="MobiDB-lite"/>
    </source>
</evidence>
<dbReference type="RefSeq" id="WP_179665389.1">
    <property type="nucleotide sequence ID" value="NZ_JACCBG010000001.1"/>
</dbReference>
<keyword evidence="4" id="KW-1185">Reference proteome</keyword>
<feature type="region of interest" description="Disordered" evidence="1">
    <location>
        <begin position="84"/>
        <end position="108"/>
    </location>
</feature>
<organism evidence="2 4">
    <name type="scientific">Nocardioides panaciterrulae</name>
    <dbReference type="NCBI Taxonomy" id="661492"/>
    <lineage>
        <taxon>Bacteria</taxon>
        <taxon>Bacillati</taxon>
        <taxon>Actinomycetota</taxon>
        <taxon>Actinomycetes</taxon>
        <taxon>Propionibacteriales</taxon>
        <taxon>Nocardioidaceae</taxon>
        <taxon>Nocardioides</taxon>
    </lineage>
</organism>
<comment type="caution">
    <text evidence="2">The sequence shown here is derived from an EMBL/GenBank/DDBJ whole genome shotgun (WGS) entry which is preliminary data.</text>
</comment>
<name>A0A7Y9E9Z3_9ACTN</name>
<dbReference type="Proteomes" id="UP000535511">
    <property type="component" value="Unassembled WGS sequence"/>
</dbReference>
<proteinExistence type="predicted"/>
<reference evidence="2 4" key="1">
    <citation type="submission" date="2020-07" db="EMBL/GenBank/DDBJ databases">
        <title>Sequencing the genomes of 1000 actinobacteria strains.</title>
        <authorList>
            <person name="Klenk H.-P."/>
        </authorList>
    </citation>
    <scope>NUCLEOTIDE SEQUENCE [LARGE SCALE GENOMIC DNA]</scope>
    <source>
        <strain evidence="2 4">DSM 21350</strain>
    </source>
</reference>
<feature type="compositionally biased region" description="Acidic residues" evidence="1">
    <location>
        <begin position="84"/>
        <end position="97"/>
    </location>
</feature>
<evidence type="ECO:0000313" key="3">
    <source>
        <dbReference type="EMBL" id="NYD44000.1"/>
    </source>
</evidence>
<protein>
    <submittedName>
        <fullName evidence="2">Uncharacterized protein</fullName>
    </submittedName>
</protein>
<evidence type="ECO:0000313" key="2">
    <source>
        <dbReference type="EMBL" id="NYD43931.1"/>
    </source>
</evidence>
<sequence>MIEKSTMGTSEVLESLTGYDEQEIEARFGAMPDVLLTTKPSTGLRALAMVVVGRDLDAQEIKDAKGKAYRHVMGLTLAQVSDFFPDDVEEVDPDEPETPAGEGDSSAD</sequence>